<feature type="compositionally biased region" description="Low complexity" evidence="1">
    <location>
        <begin position="39"/>
        <end position="48"/>
    </location>
</feature>
<evidence type="ECO:0000313" key="3">
    <source>
        <dbReference type="EMBL" id="MBB3668327.1"/>
    </source>
</evidence>
<organism evidence="4 5">
    <name type="scientific">Garicola koreensis</name>
    <dbReference type="NCBI Taxonomy" id="1262554"/>
    <lineage>
        <taxon>Bacteria</taxon>
        <taxon>Bacillati</taxon>
        <taxon>Actinomycetota</taxon>
        <taxon>Actinomycetes</taxon>
        <taxon>Micrococcales</taxon>
        <taxon>Micrococcaceae</taxon>
        <taxon>Garicola</taxon>
    </lineage>
</organism>
<dbReference type="EMBL" id="JACIBT010000019">
    <property type="protein sequence ID" value="MBB3668433.1"/>
    <property type="molecule type" value="Genomic_DNA"/>
</dbReference>
<gene>
    <name evidence="3" type="ORF">FHX47_001961</name>
    <name evidence="4" type="ORF">FHX47_002068</name>
</gene>
<sequence length="187" mass="20691">MRTWYHRSTLGVAALAVVGMLASGCGEGAGTDEPREVNDASSTESLSAEAEDAAETASWEQGEEITVTCDDLDALASHEDREPAGLPHEWEEGTPLPDPECHPDFIEVREWDRLDEFRACWEGEETSTLIMSPGMTDEDVHEYLWHQSSLRAEWEWPDVEAWEQRVDNAFGGLSAECEAAAAENYGS</sequence>
<dbReference type="Proteomes" id="UP000547528">
    <property type="component" value="Unassembled WGS sequence"/>
</dbReference>
<feature type="signal peptide" evidence="2">
    <location>
        <begin position="1"/>
        <end position="28"/>
    </location>
</feature>
<dbReference type="RefSeq" id="WP_183358735.1">
    <property type="nucleotide sequence ID" value="NZ_BAABKR010000001.1"/>
</dbReference>
<comment type="caution">
    <text evidence="4">The sequence shown here is derived from an EMBL/GenBank/DDBJ whole genome shotgun (WGS) entry which is preliminary data.</text>
</comment>
<keyword evidence="5" id="KW-1185">Reference proteome</keyword>
<dbReference type="PROSITE" id="PS51257">
    <property type="entry name" value="PROKAR_LIPOPROTEIN"/>
    <property type="match status" value="1"/>
</dbReference>
<reference evidence="4 5" key="1">
    <citation type="submission" date="2020-08" db="EMBL/GenBank/DDBJ databases">
        <title>Sequencing the genomes of 1000 actinobacteria strains.</title>
        <authorList>
            <person name="Klenk H.-P."/>
        </authorList>
    </citation>
    <scope>NUCLEOTIDE SEQUENCE [LARGE SCALE GENOMIC DNA]</scope>
    <source>
        <strain evidence="4 5">DSM 28238</strain>
    </source>
</reference>
<dbReference type="AlphaFoldDB" id="A0A7W5TVB5"/>
<feature type="region of interest" description="Disordered" evidence="1">
    <location>
        <begin position="27"/>
        <end position="64"/>
    </location>
</feature>
<protein>
    <submittedName>
        <fullName evidence="4">Uncharacterized protein</fullName>
    </submittedName>
</protein>
<dbReference type="EMBL" id="JACIBT010000014">
    <property type="protein sequence ID" value="MBB3668327.1"/>
    <property type="molecule type" value="Genomic_DNA"/>
</dbReference>
<evidence type="ECO:0000313" key="5">
    <source>
        <dbReference type="Proteomes" id="UP000547528"/>
    </source>
</evidence>
<name>A0A7W5TVB5_9MICC</name>
<feature type="chain" id="PRO_5036404930" evidence="2">
    <location>
        <begin position="29"/>
        <end position="187"/>
    </location>
</feature>
<evidence type="ECO:0000256" key="1">
    <source>
        <dbReference type="SAM" id="MobiDB-lite"/>
    </source>
</evidence>
<accession>A0A7W5TVB5</accession>
<keyword evidence="2" id="KW-0732">Signal</keyword>
<proteinExistence type="predicted"/>
<evidence type="ECO:0000313" key="4">
    <source>
        <dbReference type="EMBL" id="MBB3668433.1"/>
    </source>
</evidence>
<evidence type="ECO:0000256" key="2">
    <source>
        <dbReference type="SAM" id="SignalP"/>
    </source>
</evidence>